<keyword evidence="2" id="KW-1003">Cell membrane</keyword>
<reference evidence="9" key="1">
    <citation type="journal article" date="2021" name="Curr. Microbiol.">
        <title>Complete genome of nocamycin-producing strain Saccharothrix syringae NRRL B-16468 reveals the biosynthetic potential for secondary metabolites.</title>
        <authorList>
            <person name="Mo X."/>
            <person name="Yang S."/>
        </authorList>
    </citation>
    <scope>NUCLEOTIDE SEQUENCE [LARGE SCALE GENOMIC DNA]</scope>
    <source>
        <strain evidence="9">ATCC 51364 / DSM 43886 / JCM 6844 / KCTC 9398 / NBRC 14523 / NRRL B-16468 / INA 2240</strain>
    </source>
</reference>
<dbReference type="EMBL" id="CP034550">
    <property type="protein sequence ID" value="QFZ24208.1"/>
    <property type="molecule type" value="Genomic_DNA"/>
</dbReference>
<dbReference type="SUPFAM" id="SSF52540">
    <property type="entry name" value="P-loop containing nucleoside triphosphate hydrolases"/>
    <property type="match status" value="1"/>
</dbReference>
<dbReference type="KEGG" id="ssyi:EKG83_13230"/>
<dbReference type="InterPro" id="IPR003593">
    <property type="entry name" value="AAA+_ATPase"/>
</dbReference>
<accession>A0A5Q0HD24</accession>
<evidence type="ECO:0000256" key="3">
    <source>
        <dbReference type="ARBA" id="ARBA00022741"/>
    </source>
</evidence>
<keyword evidence="9" id="KW-1185">Reference proteome</keyword>
<dbReference type="GO" id="GO:0016887">
    <property type="term" value="F:ATP hydrolysis activity"/>
    <property type="evidence" value="ECO:0007669"/>
    <property type="project" value="InterPro"/>
</dbReference>
<dbReference type="InterPro" id="IPR027417">
    <property type="entry name" value="P-loop_NTPase"/>
</dbReference>
<dbReference type="Proteomes" id="UP000325787">
    <property type="component" value="Chromosome"/>
</dbReference>
<proteinExistence type="predicted"/>
<dbReference type="Pfam" id="PF00005">
    <property type="entry name" value="ABC_tran"/>
    <property type="match status" value="1"/>
</dbReference>
<evidence type="ECO:0000256" key="4">
    <source>
        <dbReference type="ARBA" id="ARBA00022840"/>
    </source>
</evidence>
<evidence type="ECO:0000256" key="1">
    <source>
        <dbReference type="ARBA" id="ARBA00022448"/>
    </source>
</evidence>
<sequence length="244" mass="25832">MRGAAVRLGGADVLSGIDLRVAAGERVALIGPSGAGKTTLLKLLNGTVAATRGRVRALGCEYGRSSARRTRAARHRIGTVHQHFDLVPQLRVVHNVNAGRLGAWPLWKAALSLVRPFEARAAQAALERVGIGDKLRERTGDLSGGEQQRVAIARVLVQRPRVVLADEPIASLDPARAREVVDLLFAVSAEAGTALVASLHDLDVALGRFDRVVGLRAGRVVVDAPPREVGDAEVARLFRTGGSP</sequence>
<dbReference type="InterPro" id="IPR017871">
    <property type="entry name" value="ABC_transporter-like_CS"/>
</dbReference>
<feature type="domain" description="ABC transporter" evidence="7">
    <location>
        <begin position="1"/>
        <end position="242"/>
    </location>
</feature>
<name>A0A5Q0HD24_SACSY</name>
<dbReference type="PANTHER" id="PTHR43166:SF6">
    <property type="entry name" value="PHOSPHONATES IMPORT ATP-BINDING PROTEIN PHNC"/>
    <property type="match status" value="1"/>
</dbReference>
<dbReference type="AlphaFoldDB" id="A0A5Q0HD24"/>
<dbReference type="OrthoDB" id="3190580at2"/>
<keyword evidence="3" id="KW-0547">Nucleotide-binding</keyword>
<evidence type="ECO:0000256" key="6">
    <source>
        <dbReference type="ARBA" id="ARBA00023136"/>
    </source>
</evidence>
<dbReference type="InterPro" id="IPR050086">
    <property type="entry name" value="MetN_ABC_transporter-like"/>
</dbReference>
<evidence type="ECO:0000256" key="2">
    <source>
        <dbReference type="ARBA" id="ARBA00022475"/>
    </source>
</evidence>
<keyword evidence="1" id="KW-0813">Transport</keyword>
<organism evidence="8 9">
    <name type="scientific">Saccharothrix syringae</name>
    <name type="common">Nocardiopsis syringae</name>
    <dbReference type="NCBI Taxonomy" id="103733"/>
    <lineage>
        <taxon>Bacteria</taxon>
        <taxon>Bacillati</taxon>
        <taxon>Actinomycetota</taxon>
        <taxon>Actinomycetes</taxon>
        <taxon>Pseudonocardiales</taxon>
        <taxon>Pseudonocardiaceae</taxon>
        <taxon>Saccharothrix</taxon>
    </lineage>
</organism>
<evidence type="ECO:0000256" key="5">
    <source>
        <dbReference type="ARBA" id="ARBA00022967"/>
    </source>
</evidence>
<evidence type="ECO:0000259" key="7">
    <source>
        <dbReference type="PROSITE" id="PS50893"/>
    </source>
</evidence>
<keyword evidence="5" id="KW-1278">Translocase</keyword>
<gene>
    <name evidence="8" type="ORF">EKG83_13230</name>
</gene>
<dbReference type="PANTHER" id="PTHR43166">
    <property type="entry name" value="AMINO ACID IMPORT ATP-BINDING PROTEIN"/>
    <property type="match status" value="1"/>
</dbReference>
<evidence type="ECO:0000313" key="9">
    <source>
        <dbReference type="Proteomes" id="UP000325787"/>
    </source>
</evidence>
<dbReference type="GO" id="GO:0005524">
    <property type="term" value="F:ATP binding"/>
    <property type="evidence" value="ECO:0007669"/>
    <property type="project" value="UniProtKB-KW"/>
</dbReference>
<keyword evidence="4 8" id="KW-0067">ATP-binding</keyword>
<protein>
    <submittedName>
        <fullName evidence="8">ATP-binding cassette domain-containing protein</fullName>
    </submittedName>
</protein>
<evidence type="ECO:0000313" key="8">
    <source>
        <dbReference type="EMBL" id="QFZ24208.1"/>
    </source>
</evidence>
<dbReference type="Gene3D" id="3.40.50.300">
    <property type="entry name" value="P-loop containing nucleotide triphosphate hydrolases"/>
    <property type="match status" value="1"/>
</dbReference>
<dbReference type="SMART" id="SM00382">
    <property type="entry name" value="AAA"/>
    <property type="match status" value="1"/>
</dbReference>
<dbReference type="InterPro" id="IPR003439">
    <property type="entry name" value="ABC_transporter-like_ATP-bd"/>
</dbReference>
<dbReference type="PROSITE" id="PS50893">
    <property type="entry name" value="ABC_TRANSPORTER_2"/>
    <property type="match status" value="1"/>
</dbReference>
<keyword evidence="6" id="KW-0472">Membrane</keyword>
<dbReference type="PROSITE" id="PS00211">
    <property type="entry name" value="ABC_TRANSPORTER_1"/>
    <property type="match status" value="1"/>
</dbReference>